<evidence type="ECO:0000256" key="3">
    <source>
        <dbReference type="ARBA" id="ARBA00023186"/>
    </source>
</evidence>
<dbReference type="SUPFAM" id="SSF52540">
    <property type="entry name" value="P-loop containing nucleoside triphosphate hydrolases"/>
    <property type="match status" value="1"/>
</dbReference>
<keyword evidence="7" id="KW-1185">Reference proteome</keyword>
<dbReference type="SMART" id="SM00382">
    <property type="entry name" value="AAA"/>
    <property type="match status" value="1"/>
</dbReference>
<dbReference type="Gene3D" id="1.10.8.60">
    <property type="match status" value="1"/>
</dbReference>
<evidence type="ECO:0000259" key="5">
    <source>
        <dbReference type="SMART" id="SM01086"/>
    </source>
</evidence>
<dbReference type="InterPro" id="IPR003959">
    <property type="entry name" value="ATPase_AAA_core"/>
</dbReference>
<dbReference type="InterPro" id="IPR019489">
    <property type="entry name" value="Clp_ATPase_C"/>
</dbReference>
<name>A0A8J4DTL9_9ACTN</name>
<dbReference type="GO" id="GO:0034605">
    <property type="term" value="P:cellular response to heat"/>
    <property type="evidence" value="ECO:0007669"/>
    <property type="project" value="TreeGrafter"/>
</dbReference>
<protein>
    <submittedName>
        <fullName evidence="6">Chaperone</fullName>
    </submittedName>
</protein>
<dbReference type="SMART" id="SM01086">
    <property type="entry name" value="ClpB_D2-small"/>
    <property type="match status" value="1"/>
</dbReference>
<dbReference type="PANTHER" id="PTHR11638">
    <property type="entry name" value="ATP-DEPENDENT CLP PROTEASE"/>
    <property type="match status" value="1"/>
</dbReference>
<dbReference type="InterPro" id="IPR050130">
    <property type="entry name" value="ClpA_ClpB"/>
</dbReference>
<gene>
    <name evidence="6" type="ORF">Val02_52430</name>
</gene>
<dbReference type="PANTHER" id="PTHR11638:SF18">
    <property type="entry name" value="HEAT SHOCK PROTEIN 104"/>
    <property type="match status" value="1"/>
</dbReference>
<dbReference type="InterPro" id="IPR001270">
    <property type="entry name" value="ClpA/B"/>
</dbReference>
<feature type="domain" description="Clp ATPase C-terminal" evidence="5">
    <location>
        <begin position="497"/>
        <end position="588"/>
    </location>
</feature>
<accession>A0A8J4DTL9</accession>
<evidence type="ECO:0000256" key="2">
    <source>
        <dbReference type="ARBA" id="ARBA00022840"/>
    </source>
</evidence>
<dbReference type="AlphaFoldDB" id="A0A8J4DTL9"/>
<dbReference type="Pfam" id="PF07724">
    <property type="entry name" value="AAA_2"/>
    <property type="match status" value="1"/>
</dbReference>
<reference evidence="6" key="1">
    <citation type="submission" date="2021-01" db="EMBL/GenBank/DDBJ databases">
        <title>Whole genome shotgun sequence of Virgisporangium aliadipatigenens NBRC 105644.</title>
        <authorList>
            <person name="Komaki H."/>
            <person name="Tamura T."/>
        </authorList>
    </citation>
    <scope>NUCLEOTIDE SEQUENCE</scope>
    <source>
        <strain evidence="6">NBRC 105644</strain>
    </source>
</reference>
<dbReference type="EMBL" id="BOPF01000020">
    <property type="protein sequence ID" value="GIJ48357.1"/>
    <property type="molecule type" value="Genomic_DNA"/>
</dbReference>
<feature type="domain" description="AAA+ ATPase" evidence="4">
    <location>
        <begin position="321"/>
        <end position="476"/>
    </location>
</feature>
<comment type="caution">
    <text evidence="6">The sequence shown here is derived from an EMBL/GenBank/DDBJ whole genome shotgun (WGS) entry which is preliminary data.</text>
</comment>
<organism evidence="6 7">
    <name type="scientific">Virgisporangium aliadipatigenens</name>
    <dbReference type="NCBI Taxonomy" id="741659"/>
    <lineage>
        <taxon>Bacteria</taxon>
        <taxon>Bacillati</taxon>
        <taxon>Actinomycetota</taxon>
        <taxon>Actinomycetes</taxon>
        <taxon>Micromonosporales</taxon>
        <taxon>Micromonosporaceae</taxon>
        <taxon>Virgisporangium</taxon>
    </lineage>
</organism>
<dbReference type="Proteomes" id="UP000619260">
    <property type="component" value="Unassembled WGS sequence"/>
</dbReference>
<dbReference type="GO" id="GO:0005737">
    <property type="term" value="C:cytoplasm"/>
    <property type="evidence" value="ECO:0007669"/>
    <property type="project" value="TreeGrafter"/>
</dbReference>
<sequence>MTGYPAWLREVRTALSINSQVVLYGNVRDIFLLPGGTGLEPCDLRAGVHRILAAEGFPTLVVADAVAGVETLTHGKGPPEPRKPWGAKGIDLNALADLLERTATAPARAAVLVDYASRLVLDPTRLEPAEHRFFARVDRLSRAAYPQPAGDDPRPFYNPVVWVVDNERDLPLWLTAGNEDIRQIAVPLPDLGARLTAAQWLAGVLNGYAEATPDARQDLRRRLAEQTRGMTLRGMMAIARLAKRMETPLADIDEAVRCYRVGVHDNPWRESHLRKRLEGAADAIGARVRGQREAIQRSVDILVRAVLGLSGAHAGARVSRPRGVLFFAGPTGVGKTQLAKELTRQVFGDENAYTRFDMSEFSAEHAADRLIGAPPGYVGFDAGGELTNAVRQRPFSLLLFDEVEKAHPRILDKFLQILDDGRLTDAGGATVYFTETVLVFTSNLGVSAQEYAQRSAVDRPALELRVRSAVEHHFVSVINRPELLNRLGDNIVVFNFIDRGTAEEIFTMLLDHVTERLRKEHRVALTLADPVRRQLLEGATRNLSFGGRGIGSFLESALVNPLARELFTREHLDGARLHVTSWERHDDIWRIGLS</sequence>
<evidence type="ECO:0000259" key="4">
    <source>
        <dbReference type="SMART" id="SM00382"/>
    </source>
</evidence>
<keyword evidence="1" id="KW-0547">Nucleotide-binding</keyword>
<evidence type="ECO:0000313" key="6">
    <source>
        <dbReference type="EMBL" id="GIJ48357.1"/>
    </source>
</evidence>
<dbReference type="GO" id="GO:0005524">
    <property type="term" value="F:ATP binding"/>
    <property type="evidence" value="ECO:0007669"/>
    <property type="project" value="UniProtKB-KW"/>
</dbReference>
<keyword evidence="2" id="KW-0067">ATP-binding</keyword>
<dbReference type="RefSeq" id="WP_203901845.1">
    <property type="nucleotide sequence ID" value="NZ_BOPF01000020.1"/>
</dbReference>
<dbReference type="InterPro" id="IPR027417">
    <property type="entry name" value="P-loop_NTPase"/>
</dbReference>
<dbReference type="PRINTS" id="PR00300">
    <property type="entry name" value="CLPPROTEASEA"/>
</dbReference>
<dbReference type="Pfam" id="PF10431">
    <property type="entry name" value="ClpB_D2-small"/>
    <property type="match status" value="1"/>
</dbReference>
<dbReference type="GO" id="GO:0016887">
    <property type="term" value="F:ATP hydrolysis activity"/>
    <property type="evidence" value="ECO:0007669"/>
    <property type="project" value="InterPro"/>
</dbReference>
<dbReference type="Gene3D" id="3.40.50.300">
    <property type="entry name" value="P-loop containing nucleotide triphosphate hydrolases"/>
    <property type="match status" value="1"/>
</dbReference>
<evidence type="ECO:0000256" key="1">
    <source>
        <dbReference type="ARBA" id="ARBA00022741"/>
    </source>
</evidence>
<dbReference type="CDD" id="cd19499">
    <property type="entry name" value="RecA-like_ClpB_Hsp104-like"/>
    <property type="match status" value="1"/>
</dbReference>
<evidence type="ECO:0000313" key="7">
    <source>
        <dbReference type="Proteomes" id="UP000619260"/>
    </source>
</evidence>
<dbReference type="InterPro" id="IPR003593">
    <property type="entry name" value="AAA+_ATPase"/>
</dbReference>
<keyword evidence="3" id="KW-0143">Chaperone</keyword>
<proteinExistence type="predicted"/>